<organism evidence="2 3">
    <name type="scientific">Paracoccus alkenifer</name>
    <dbReference type="NCBI Taxonomy" id="65735"/>
    <lineage>
        <taxon>Bacteria</taxon>
        <taxon>Pseudomonadati</taxon>
        <taxon>Pseudomonadota</taxon>
        <taxon>Alphaproteobacteria</taxon>
        <taxon>Rhodobacterales</taxon>
        <taxon>Paracoccaceae</taxon>
        <taxon>Paracoccus</taxon>
    </lineage>
</organism>
<reference evidence="3" key="1">
    <citation type="submission" date="2016-10" db="EMBL/GenBank/DDBJ databases">
        <authorList>
            <person name="Varghese N."/>
            <person name="Submissions S."/>
        </authorList>
    </citation>
    <scope>NUCLEOTIDE SEQUENCE [LARGE SCALE GENOMIC DNA]</scope>
    <source>
        <strain evidence="3">DSM 11593</strain>
    </source>
</reference>
<dbReference type="GO" id="GO:0016740">
    <property type="term" value="F:transferase activity"/>
    <property type="evidence" value="ECO:0007669"/>
    <property type="project" value="UniProtKB-KW"/>
</dbReference>
<feature type="domain" description="Glycosyl transferase family 25" evidence="1">
    <location>
        <begin position="16"/>
        <end position="173"/>
    </location>
</feature>
<dbReference type="Pfam" id="PF01755">
    <property type="entry name" value="Glyco_transf_25"/>
    <property type="match status" value="1"/>
</dbReference>
<accession>A0A1H6M3B8</accession>
<gene>
    <name evidence="2" type="ORF">SAMN04488075_1871</name>
</gene>
<dbReference type="CDD" id="cd06532">
    <property type="entry name" value="Glyco_transf_25"/>
    <property type="match status" value="1"/>
</dbReference>
<sequence>MNSDGDNIISGKKICAYLINMDGAEERLRKSHEELRNAGINYKRMPAVIGNKIKFPIKEFSEISYKILHGRKTVPPEVGCYLSHINCMNDFLKSDMNYAIIFEDDIRIMPDFKKVLGQSIALGSHWDILRLTTVNSGPKFKAVEIGDGYNLSISLSREKGAGGYVVNRNAAAWIASLLPMRLAYDIAFDLEFLSGRKAMFVDPPIASQRTAIETQIQINIRSYKLPRYRYLTVLPYRAFLESARVLVRGSRLLRYKLTKQPSAPTNPERA</sequence>
<dbReference type="Proteomes" id="UP000199125">
    <property type="component" value="Unassembled WGS sequence"/>
</dbReference>
<name>A0A1H6M3B8_9RHOB</name>
<dbReference type="OrthoDB" id="259382at2"/>
<keyword evidence="2" id="KW-0808">Transferase</keyword>
<evidence type="ECO:0000313" key="2">
    <source>
        <dbReference type="EMBL" id="SEH95661.1"/>
    </source>
</evidence>
<evidence type="ECO:0000259" key="1">
    <source>
        <dbReference type="Pfam" id="PF01755"/>
    </source>
</evidence>
<protein>
    <submittedName>
        <fullName evidence="2">Glycosyl transferase, family 25</fullName>
    </submittedName>
</protein>
<dbReference type="EMBL" id="FNXG01000003">
    <property type="protein sequence ID" value="SEH95661.1"/>
    <property type="molecule type" value="Genomic_DNA"/>
</dbReference>
<keyword evidence="3" id="KW-1185">Reference proteome</keyword>
<proteinExistence type="predicted"/>
<dbReference type="RefSeq" id="WP_090847719.1">
    <property type="nucleotide sequence ID" value="NZ_FNXG01000003.1"/>
</dbReference>
<dbReference type="STRING" id="65735.SAMN04488075_1871"/>
<evidence type="ECO:0000313" key="3">
    <source>
        <dbReference type="Proteomes" id="UP000199125"/>
    </source>
</evidence>
<dbReference type="InterPro" id="IPR002654">
    <property type="entry name" value="Glyco_trans_25"/>
</dbReference>
<dbReference type="AlphaFoldDB" id="A0A1H6M3B8"/>